<keyword evidence="3" id="KW-1185">Reference proteome</keyword>
<evidence type="ECO:0000313" key="3">
    <source>
        <dbReference type="Proteomes" id="UP000615026"/>
    </source>
</evidence>
<proteinExistence type="predicted"/>
<keyword evidence="1" id="KW-1133">Transmembrane helix</keyword>
<dbReference type="AlphaFoldDB" id="A0A928ZYV8"/>
<keyword evidence="1" id="KW-0812">Transmembrane</keyword>
<dbReference type="SUPFAM" id="SSF48452">
    <property type="entry name" value="TPR-like"/>
    <property type="match status" value="1"/>
</dbReference>
<evidence type="ECO:0008006" key="4">
    <source>
        <dbReference type="Google" id="ProtNLM"/>
    </source>
</evidence>
<dbReference type="RefSeq" id="WP_193995915.1">
    <property type="nucleotide sequence ID" value="NZ_JADEXP010000361.1"/>
</dbReference>
<evidence type="ECO:0000313" key="2">
    <source>
        <dbReference type="EMBL" id="MBE9070034.1"/>
    </source>
</evidence>
<organism evidence="2 3">
    <name type="scientific">Leptolyngbya cf. ectocarpi LEGE 11479</name>
    <dbReference type="NCBI Taxonomy" id="1828722"/>
    <lineage>
        <taxon>Bacteria</taxon>
        <taxon>Bacillati</taxon>
        <taxon>Cyanobacteriota</taxon>
        <taxon>Cyanophyceae</taxon>
        <taxon>Leptolyngbyales</taxon>
        <taxon>Leptolyngbyaceae</taxon>
        <taxon>Leptolyngbya group</taxon>
        <taxon>Leptolyngbya</taxon>
    </lineage>
</organism>
<feature type="transmembrane region" description="Helical" evidence="1">
    <location>
        <begin position="67"/>
        <end position="86"/>
    </location>
</feature>
<gene>
    <name evidence="2" type="ORF">IQ260_25670</name>
</gene>
<dbReference type="EMBL" id="JADEXP010000361">
    <property type="protein sequence ID" value="MBE9070034.1"/>
    <property type="molecule type" value="Genomic_DNA"/>
</dbReference>
<name>A0A928ZYV8_LEPEC</name>
<reference evidence="2" key="1">
    <citation type="submission" date="2020-10" db="EMBL/GenBank/DDBJ databases">
        <authorList>
            <person name="Castelo-Branco R."/>
            <person name="Eusebio N."/>
            <person name="Adriana R."/>
            <person name="Vieira A."/>
            <person name="Brugerolle De Fraissinette N."/>
            <person name="Rezende De Castro R."/>
            <person name="Schneider M.P."/>
            <person name="Vasconcelos V."/>
            <person name="Leao P.N."/>
        </authorList>
    </citation>
    <scope>NUCLEOTIDE SEQUENCE</scope>
    <source>
        <strain evidence="2">LEGE 11479</strain>
    </source>
</reference>
<accession>A0A928ZYV8</accession>
<sequence>MPDDVNRTELLRWKQYKQLAKEIYNALIAKNIKYALEPEHNDANIQLIRTPEEILETRKEGTCLDLAVLYCGLCLGFGLLPLLIVLRKHALAAVSLHYSYQEYWEADAEREYERSLFQKEPLKNFESLRNLLLSRRFIFIECTGFSHTETALSESKPEGMQRQEDGTLTFERAMFAGAEQLEQFDRPFEFALDAAIAHRYWKIKPDNFYPHPRASQSKRLNDLKQLIASGYQLLSERQFDEAEAQFDLARKLHRGKSEPWLGKAHISFAQGRSGIAIHFVNKALQQNSTHWQTLAFKIKLLLLLGGNHWEEAKKLTIDSQGLSKKLDNWLNCLAKEGIFTQILITEATLDSLCPFPRE</sequence>
<protein>
    <recommendedName>
        <fullName evidence="4">Tetratricopeptide repeat protein</fullName>
    </recommendedName>
</protein>
<dbReference type="Gene3D" id="1.25.40.10">
    <property type="entry name" value="Tetratricopeptide repeat domain"/>
    <property type="match status" value="1"/>
</dbReference>
<comment type="caution">
    <text evidence="2">The sequence shown here is derived from an EMBL/GenBank/DDBJ whole genome shotgun (WGS) entry which is preliminary data.</text>
</comment>
<dbReference type="InterPro" id="IPR011990">
    <property type="entry name" value="TPR-like_helical_dom_sf"/>
</dbReference>
<dbReference type="Proteomes" id="UP000615026">
    <property type="component" value="Unassembled WGS sequence"/>
</dbReference>
<evidence type="ECO:0000256" key="1">
    <source>
        <dbReference type="SAM" id="Phobius"/>
    </source>
</evidence>
<keyword evidence="1" id="KW-0472">Membrane</keyword>